<reference evidence="12" key="1">
    <citation type="submission" date="2019-09" db="EMBL/GenBank/DDBJ databases">
        <title>Characterisation of the sponge microbiome using genome-centric metagenomics.</title>
        <authorList>
            <person name="Engelberts J.P."/>
            <person name="Robbins S.J."/>
            <person name="De Goeij J.M."/>
            <person name="Aranda M."/>
            <person name="Bell S.C."/>
            <person name="Webster N.S."/>
        </authorList>
    </citation>
    <scope>NUCLEOTIDE SEQUENCE</scope>
    <source>
        <strain evidence="12">SB0662_bin_9</strain>
    </source>
</reference>
<feature type="transmembrane region" description="Helical" evidence="9">
    <location>
        <begin position="35"/>
        <end position="54"/>
    </location>
</feature>
<comment type="subcellular location">
    <subcellularLocation>
        <location evidence="1">Cell membrane</location>
        <topology evidence="1">Multi-pass membrane protein</topology>
    </subcellularLocation>
</comment>
<dbReference type="AlphaFoldDB" id="A0A6B1DZA6"/>
<dbReference type="PROSITE" id="PS50929">
    <property type="entry name" value="ABC_TM1F"/>
    <property type="match status" value="1"/>
</dbReference>
<dbReference type="Gene3D" id="1.20.1560.10">
    <property type="entry name" value="ABC transporter type 1, transmembrane domain"/>
    <property type="match status" value="1"/>
</dbReference>
<keyword evidence="7 9" id="KW-1133">Transmembrane helix</keyword>
<evidence type="ECO:0000259" key="11">
    <source>
        <dbReference type="PROSITE" id="PS50929"/>
    </source>
</evidence>
<dbReference type="InterPro" id="IPR017871">
    <property type="entry name" value="ABC_transporter-like_CS"/>
</dbReference>
<comment type="caution">
    <text evidence="12">The sequence shown here is derived from an EMBL/GenBank/DDBJ whole genome shotgun (WGS) entry which is preliminary data.</text>
</comment>
<feature type="domain" description="ABC transmembrane type-1" evidence="11">
    <location>
        <begin position="39"/>
        <end position="319"/>
    </location>
</feature>
<keyword evidence="4 9" id="KW-0812">Transmembrane</keyword>
<dbReference type="PANTHER" id="PTHR43394:SF1">
    <property type="entry name" value="ATP-BINDING CASSETTE SUB-FAMILY B MEMBER 10, MITOCHONDRIAL"/>
    <property type="match status" value="1"/>
</dbReference>
<dbReference type="Pfam" id="PF00664">
    <property type="entry name" value="ABC_membrane"/>
    <property type="match status" value="1"/>
</dbReference>
<dbReference type="GO" id="GO:0016887">
    <property type="term" value="F:ATP hydrolysis activity"/>
    <property type="evidence" value="ECO:0007669"/>
    <property type="project" value="InterPro"/>
</dbReference>
<dbReference type="InterPro" id="IPR027417">
    <property type="entry name" value="P-loop_NTPase"/>
</dbReference>
<name>A0A6B1DZA6_9CHLR</name>
<evidence type="ECO:0000313" key="12">
    <source>
        <dbReference type="EMBL" id="MYD92035.1"/>
    </source>
</evidence>
<organism evidence="12">
    <name type="scientific">Caldilineaceae bacterium SB0662_bin_9</name>
    <dbReference type="NCBI Taxonomy" id="2605258"/>
    <lineage>
        <taxon>Bacteria</taxon>
        <taxon>Bacillati</taxon>
        <taxon>Chloroflexota</taxon>
        <taxon>Caldilineae</taxon>
        <taxon>Caldilineales</taxon>
        <taxon>Caldilineaceae</taxon>
    </lineage>
</organism>
<evidence type="ECO:0000256" key="5">
    <source>
        <dbReference type="ARBA" id="ARBA00022741"/>
    </source>
</evidence>
<evidence type="ECO:0000256" key="8">
    <source>
        <dbReference type="ARBA" id="ARBA00023136"/>
    </source>
</evidence>
<accession>A0A6B1DZA6</accession>
<dbReference type="FunFam" id="3.40.50.300:FF:000299">
    <property type="entry name" value="ABC transporter ATP-binding protein/permease"/>
    <property type="match status" value="1"/>
</dbReference>
<dbReference type="EMBL" id="VXPY01000122">
    <property type="protein sequence ID" value="MYD92035.1"/>
    <property type="molecule type" value="Genomic_DNA"/>
</dbReference>
<dbReference type="GO" id="GO:0005524">
    <property type="term" value="F:ATP binding"/>
    <property type="evidence" value="ECO:0007669"/>
    <property type="project" value="UniProtKB-KW"/>
</dbReference>
<dbReference type="InterPro" id="IPR011527">
    <property type="entry name" value="ABC1_TM_dom"/>
</dbReference>
<dbReference type="Gene3D" id="3.40.50.300">
    <property type="entry name" value="P-loop containing nucleotide triphosphate hydrolases"/>
    <property type="match status" value="1"/>
</dbReference>
<sequence>MGFFMDGLDAEAYDRTYSDRQLVSRIIAQFKPQSLLMGIVSVTILMQSLMDTALPLLTARGVDAMVGEANLQQGLVLMVMILIAGAMGWVYNYVRQRQTSRVVANVVFRMRQQAFAAIMQRDMSFYDEFPSGSIVSRVTSDTQEFSNTVTLTLNLASQLLLVLILLGVMFFIHVRLALISVALLPLVTVAALSFRHIARNVTTQVRRILAQVNTTVQETVTGIAVAKNFRQEQAIFDTFTDVNERSYGLNLRQGFVFAAIFPILFLLTGVATALLLYFGGHLAFAGELTTGEWFLFITTVERLMFPMTSIASFWSQFQLGMAAAERVFALIDTEPLVVQHDNRPVPLLEGHIQFRNVHFRYSEQEQVLEDFNLDIAPGETVALVGHTGAGKSSLGKLVARFYEFQKGLLLVDGIDIRSFDLDAYHRQLGMVAQSPFLFSGTVRDNIRYGREDATDDVAEKAAHAVGGGFWLRSLPQDLDTETGEMGSSLSLGQRQLVALARLLVQDPRMIILDEATASVDPLTEAQIQEGLDLVLRDRTAIVIAHRLSTIQAADRIIVMRHGRIIEEGSHDSLMLQGGHYAELYATYFRHHAMDYELA</sequence>
<proteinExistence type="predicted"/>
<dbReference type="SMART" id="SM00382">
    <property type="entry name" value="AAA"/>
    <property type="match status" value="1"/>
</dbReference>
<feature type="domain" description="ABC transporter" evidence="10">
    <location>
        <begin position="352"/>
        <end position="586"/>
    </location>
</feature>
<evidence type="ECO:0000259" key="10">
    <source>
        <dbReference type="PROSITE" id="PS50893"/>
    </source>
</evidence>
<dbReference type="GO" id="GO:0015421">
    <property type="term" value="F:ABC-type oligopeptide transporter activity"/>
    <property type="evidence" value="ECO:0007669"/>
    <property type="project" value="TreeGrafter"/>
</dbReference>
<dbReference type="PROSITE" id="PS00211">
    <property type="entry name" value="ABC_TRANSPORTER_1"/>
    <property type="match status" value="1"/>
</dbReference>
<feature type="transmembrane region" description="Helical" evidence="9">
    <location>
        <begin position="178"/>
        <end position="198"/>
    </location>
</feature>
<keyword evidence="6 12" id="KW-0067">ATP-binding</keyword>
<dbReference type="InterPro" id="IPR036640">
    <property type="entry name" value="ABC1_TM_sf"/>
</dbReference>
<evidence type="ECO:0000256" key="1">
    <source>
        <dbReference type="ARBA" id="ARBA00004651"/>
    </source>
</evidence>
<keyword evidence="3" id="KW-1003">Cell membrane</keyword>
<evidence type="ECO:0000256" key="2">
    <source>
        <dbReference type="ARBA" id="ARBA00022448"/>
    </source>
</evidence>
<keyword evidence="8 9" id="KW-0472">Membrane</keyword>
<keyword evidence="2" id="KW-0813">Transport</keyword>
<keyword evidence="5" id="KW-0547">Nucleotide-binding</keyword>
<evidence type="ECO:0000256" key="7">
    <source>
        <dbReference type="ARBA" id="ARBA00022989"/>
    </source>
</evidence>
<evidence type="ECO:0000256" key="3">
    <source>
        <dbReference type="ARBA" id="ARBA00022475"/>
    </source>
</evidence>
<gene>
    <name evidence="12" type="ORF">F4Y08_17180</name>
</gene>
<evidence type="ECO:0000256" key="9">
    <source>
        <dbReference type="SAM" id="Phobius"/>
    </source>
</evidence>
<dbReference type="PANTHER" id="PTHR43394">
    <property type="entry name" value="ATP-DEPENDENT PERMEASE MDL1, MITOCHONDRIAL"/>
    <property type="match status" value="1"/>
</dbReference>
<dbReference type="PROSITE" id="PS50893">
    <property type="entry name" value="ABC_TRANSPORTER_2"/>
    <property type="match status" value="1"/>
</dbReference>
<protein>
    <submittedName>
        <fullName evidence="12">ABC transporter ATP-binding protein</fullName>
    </submittedName>
</protein>
<dbReference type="InterPro" id="IPR039421">
    <property type="entry name" value="Type_1_exporter"/>
</dbReference>
<dbReference type="CDD" id="cd07346">
    <property type="entry name" value="ABC_6TM_exporters"/>
    <property type="match status" value="1"/>
</dbReference>
<evidence type="ECO:0000256" key="4">
    <source>
        <dbReference type="ARBA" id="ARBA00022692"/>
    </source>
</evidence>
<dbReference type="Pfam" id="PF00005">
    <property type="entry name" value="ABC_tran"/>
    <property type="match status" value="1"/>
</dbReference>
<dbReference type="InterPro" id="IPR003593">
    <property type="entry name" value="AAA+_ATPase"/>
</dbReference>
<feature type="transmembrane region" description="Helical" evidence="9">
    <location>
        <begin position="74"/>
        <end position="94"/>
    </location>
</feature>
<dbReference type="InterPro" id="IPR003439">
    <property type="entry name" value="ABC_transporter-like_ATP-bd"/>
</dbReference>
<feature type="transmembrane region" description="Helical" evidence="9">
    <location>
        <begin position="255"/>
        <end position="278"/>
    </location>
</feature>
<dbReference type="GO" id="GO:0005886">
    <property type="term" value="C:plasma membrane"/>
    <property type="evidence" value="ECO:0007669"/>
    <property type="project" value="UniProtKB-SubCell"/>
</dbReference>
<dbReference type="SUPFAM" id="SSF52540">
    <property type="entry name" value="P-loop containing nucleoside triphosphate hydrolases"/>
    <property type="match status" value="1"/>
</dbReference>
<dbReference type="SUPFAM" id="SSF90123">
    <property type="entry name" value="ABC transporter transmembrane region"/>
    <property type="match status" value="1"/>
</dbReference>
<evidence type="ECO:0000256" key="6">
    <source>
        <dbReference type="ARBA" id="ARBA00022840"/>
    </source>
</evidence>
<feature type="transmembrane region" description="Helical" evidence="9">
    <location>
        <begin position="151"/>
        <end position="172"/>
    </location>
</feature>